<dbReference type="EMBL" id="JADIMU010000014">
    <property type="protein sequence ID" value="MBO8442504.1"/>
    <property type="molecule type" value="Genomic_DNA"/>
</dbReference>
<organism evidence="2 3">
    <name type="scientific">Candidatus Aphodenecus pullistercoris</name>
    <dbReference type="NCBI Taxonomy" id="2840669"/>
    <lineage>
        <taxon>Bacteria</taxon>
        <taxon>Pseudomonadati</taxon>
        <taxon>Spirochaetota</taxon>
        <taxon>Spirochaetia</taxon>
        <taxon>Spirochaetales</taxon>
        <taxon>Candidatus Aphodenecus</taxon>
    </lineage>
</organism>
<feature type="transmembrane region" description="Helical" evidence="1">
    <location>
        <begin position="181"/>
        <end position="198"/>
    </location>
</feature>
<protein>
    <submittedName>
        <fullName evidence="2">Uncharacterized protein</fullName>
    </submittedName>
</protein>
<accession>A0A9D9E703</accession>
<gene>
    <name evidence="2" type="ORF">IAC42_01905</name>
</gene>
<reference evidence="2" key="2">
    <citation type="journal article" date="2021" name="PeerJ">
        <title>Extensive microbial diversity within the chicken gut microbiome revealed by metagenomics and culture.</title>
        <authorList>
            <person name="Gilroy R."/>
            <person name="Ravi A."/>
            <person name="Getino M."/>
            <person name="Pursley I."/>
            <person name="Horton D.L."/>
            <person name="Alikhan N.F."/>
            <person name="Baker D."/>
            <person name="Gharbi K."/>
            <person name="Hall N."/>
            <person name="Watson M."/>
            <person name="Adriaenssens E.M."/>
            <person name="Foster-Nyarko E."/>
            <person name="Jarju S."/>
            <person name="Secka A."/>
            <person name="Antonio M."/>
            <person name="Oren A."/>
            <person name="Chaudhuri R.R."/>
            <person name="La Ragione R."/>
            <person name="Hildebrand F."/>
            <person name="Pallen M.J."/>
        </authorList>
    </citation>
    <scope>NUCLEOTIDE SEQUENCE</scope>
    <source>
        <strain evidence="2">11167</strain>
    </source>
</reference>
<evidence type="ECO:0000313" key="2">
    <source>
        <dbReference type="EMBL" id="MBO8442504.1"/>
    </source>
</evidence>
<proteinExistence type="predicted"/>
<evidence type="ECO:0000313" key="3">
    <source>
        <dbReference type="Proteomes" id="UP000823633"/>
    </source>
</evidence>
<feature type="transmembrane region" description="Helical" evidence="1">
    <location>
        <begin position="122"/>
        <end position="145"/>
    </location>
</feature>
<feature type="transmembrane region" description="Helical" evidence="1">
    <location>
        <begin position="55"/>
        <end position="75"/>
    </location>
</feature>
<comment type="caution">
    <text evidence="2">The sequence shown here is derived from an EMBL/GenBank/DDBJ whole genome shotgun (WGS) entry which is preliminary data.</text>
</comment>
<feature type="transmembrane region" description="Helical" evidence="1">
    <location>
        <begin position="81"/>
        <end position="101"/>
    </location>
</feature>
<feature type="transmembrane region" description="Helical" evidence="1">
    <location>
        <begin position="204"/>
        <end position="221"/>
    </location>
</feature>
<sequence>MNIKENSFSYEDYTASIHRTGRLGLSIALLMLLAAPFVFSAITGASIQWGGFLKASAAVCIIYIPSCIVEYLIYVPLLGPGASYLAFITGNITNLKLPCAFNARESAKAEVGSPENEIVSTLSVATSSLVTMLVIFVGVLALIPLTPILSNETLKPAFDNVLPALFGALGYQYFSKSLKLTAIPLAFMTLLCVIIPSMVDSTSFLIIACGGIAIAAGFVFYKKGWIKEAK</sequence>
<keyword evidence="1" id="KW-0472">Membrane</keyword>
<feature type="transmembrane region" description="Helical" evidence="1">
    <location>
        <begin position="23"/>
        <end position="43"/>
    </location>
</feature>
<dbReference type="Proteomes" id="UP000823633">
    <property type="component" value="Unassembled WGS sequence"/>
</dbReference>
<reference evidence="2" key="1">
    <citation type="submission" date="2020-10" db="EMBL/GenBank/DDBJ databases">
        <authorList>
            <person name="Gilroy R."/>
        </authorList>
    </citation>
    <scope>NUCLEOTIDE SEQUENCE</scope>
    <source>
        <strain evidence="2">11167</strain>
    </source>
</reference>
<evidence type="ECO:0000256" key="1">
    <source>
        <dbReference type="SAM" id="Phobius"/>
    </source>
</evidence>
<name>A0A9D9E703_9SPIR</name>
<keyword evidence="1" id="KW-0812">Transmembrane</keyword>
<dbReference type="AlphaFoldDB" id="A0A9D9E703"/>
<keyword evidence="1" id="KW-1133">Transmembrane helix</keyword>